<dbReference type="AlphaFoldDB" id="A0A835XQK5"/>
<protein>
    <recommendedName>
        <fullName evidence="10">Ion transport domain-containing protein</fullName>
    </recommendedName>
</protein>
<comment type="caution">
    <text evidence="11">The sequence shown here is derived from an EMBL/GenBank/DDBJ whole genome shotgun (WGS) entry which is preliminary data.</text>
</comment>
<feature type="compositionally biased region" description="Low complexity" evidence="8">
    <location>
        <begin position="708"/>
        <end position="725"/>
    </location>
</feature>
<evidence type="ECO:0000256" key="8">
    <source>
        <dbReference type="SAM" id="MobiDB-lite"/>
    </source>
</evidence>
<feature type="transmembrane region" description="Helical" evidence="9">
    <location>
        <begin position="333"/>
        <end position="351"/>
    </location>
</feature>
<dbReference type="GO" id="GO:0015279">
    <property type="term" value="F:store-operated calcium channel activity"/>
    <property type="evidence" value="ECO:0007669"/>
    <property type="project" value="TreeGrafter"/>
</dbReference>
<dbReference type="PANTHER" id="PTHR10117:SF54">
    <property type="entry name" value="TRANSIENT RECEPTOR POTENTIAL-GAMMA PROTEIN"/>
    <property type="match status" value="1"/>
</dbReference>
<feature type="region of interest" description="Disordered" evidence="8">
    <location>
        <begin position="639"/>
        <end position="667"/>
    </location>
</feature>
<gene>
    <name evidence="11" type="ORF">HYH03_016866</name>
</gene>
<dbReference type="PANTHER" id="PTHR10117">
    <property type="entry name" value="TRANSIENT RECEPTOR POTENTIAL CHANNEL"/>
    <property type="match status" value="1"/>
</dbReference>
<evidence type="ECO:0000256" key="2">
    <source>
        <dbReference type="ARBA" id="ARBA00022448"/>
    </source>
</evidence>
<feature type="transmembrane region" description="Helical" evidence="9">
    <location>
        <begin position="419"/>
        <end position="437"/>
    </location>
</feature>
<dbReference type="GO" id="GO:0005886">
    <property type="term" value="C:plasma membrane"/>
    <property type="evidence" value="ECO:0007669"/>
    <property type="project" value="TreeGrafter"/>
</dbReference>
<keyword evidence="12" id="KW-1185">Reference proteome</keyword>
<evidence type="ECO:0000256" key="5">
    <source>
        <dbReference type="ARBA" id="ARBA00023065"/>
    </source>
</evidence>
<feature type="compositionally biased region" description="Low complexity" evidence="8">
    <location>
        <begin position="639"/>
        <end position="652"/>
    </location>
</feature>
<dbReference type="Pfam" id="PF00520">
    <property type="entry name" value="Ion_trans"/>
    <property type="match status" value="1"/>
</dbReference>
<dbReference type="GO" id="GO:0070679">
    <property type="term" value="F:inositol 1,4,5 trisphosphate binding"/>
    <property type="evidence" value="ECO:0007669"/>
    <property type="project" value="TreeGrafter"/>
</dbReference>
<evidence type="ECO:0000313" key="12">
    <source>
        <dbReference type="Proteomes" id="UP000612055"/>
    </source>
</evidence>
<keyword evidence="5" id="KW-0406">Ion transport</keyword>
<dbReference type="GO" id="GO:0034703">
    <property type="term" value="C:cation channel complex"/>
    <property type="evidence" value="ECO:0007669"/>
    <property type="project" value="TreeGrafter"/>
</dbReference>
<dbReference type="InterPro" id="IPR002153">
    <property type="entry name" value="TRPC_channel"/>
</dbReference>
<organism evidence="11 12">
    <name type="scientific">Edaphochlamys debaryana</name>
    <dbReference type="NCBI Taxonomy" id="47281"/>
    <lineage>
        <taxon>Eukaryota</taxon>
        <taxon>Viridiplantae</taxon>
        <taxon>Chlorophyta</taxon>
        <taxon>core chlorophytes</taxon>
        <taxon>Chlorophyceae</taxon>
        <taxon>CS clade</taxon>
        <taxon>Chlamydomonadales</taxon>
        <taxon>Chlamydomonadales incertae sedis</taxon>
        <taxon>Edaphochlamys</taxon>
    </lineage>
</organism>
<proteinExistence type="predicted"/>
<feature type="transmembrane region" description="Helical" evidence="9">
    <location>
        <begin position="299"/>
        <end position="321"/>
    </location>
</feature>
<feature type="transmembrane region" description="Helical" evidence="9">
    <location>
        <begin position="457"/>
        <end position="487"/>
    </location>
</feature>
<evidence type="ECO:0000313" key="11">
    <source>
        <dbReference type="EMBL" id="KAG2484324.1"/>
    </source>
</evidence>
<evidence type="ECO:0000259" key="10">
    <source>
        <dbReference type="Pfam" id="PF00520"/>
    </source>
</evidence>
<evidence type="ECO:0000256" key="1">
    <source>
        <dbReference type="ARBA" id="ARBA00004141"/>
    </source>
</evidence>
<evidence type="ECO:0000256" key="4">
    <source>
        <dbReference type="ARBA" id="ARBA00022989"/>
    </source>
</evidence>
<keyword evidence="4 9" id="KW-1133">Transmembrane helix</keyword>
<comment type="subcellular location">
    <subcellularLocation>
        <location evidence="1">Membrane</location>
        <topology evidence="1">Multi-pass membrane protein</topology>
    </subcellularLocation>
</comment>
<evidence type="ECO:0000256" key="3">
    <source>
        <dbReference type="ARBA" id="ARBA00022692"/>
    </source>
</evidence>
<dbReference type="OrthoDB" id="10657460at2759"/>
<feature type="domain" description="Ion transport" evidence="10">
    <location>
        <begin position="213"/>
        <end position="396"/>
    </location>
</feature>
<dbReference type="Gene3D" id="1.10.287.70">
    <property type="match status" value="1"/>
</dbReference>
<dbReference type="GO" id="GO:0051480">
    <property type="term" value="P:regulation of cytosolic calcium ion concentration"/>
    <property type="evidence" value="ECO:0007669"/>
    <property type="project" value="TreeGrafter"/>
</dbReference>
<keyword evidence="2" id="KW-0813">Transport</keyword>
<reference evidence="11" key="1">
    <citation type="journal article" date="2020" name="bioRxiv">
        <title>Comparative genomics of Chlamydomonas.</title>
        <authorList>
            <person name="Craig R.J."/>
            <person name="Hasan A.R."/>
            <person name="Ness R.W."/>
            <person name="Keightley P.D."/>
        </authorList>
    </citation>
    <scope>NUCLEOTIDE SEQUENCE</scope>
    <source>
        <strain evidence="11">CCAP 11/70</strain>
    </source>
</reference>
<accession>A0A835XQK5</accession>
<sequence length="794" mass="85754">MLDLLFLGRAGGRAGGLDPMACLLLSAGAVLDQESLAQWAGLKELWDCWTGGGEQFLLWYLLRSRNPLAVAMAAAQGLEREAERVRNSAPAKAASLSELAARLRKLAPELLKALSPPAPGADPGGRPWAVIDSALQSAEAAGEAWGGAQDVDSTASPLALALEMHWMEVFAEPVVQLMPVDAGWAWQHVVFAFYLGGQVVDEAQEWAQLYRYSLTGYLSDGFNAVEGACWGLLVAASGVQIALWAEPEGEQSSDLATARAFLVNTAAILVWARLLQFLVPMHERLGSLLMTLRRMFTEVFHFAILGLVLLTGVSFALYGMFRYRLEELSSFPHVMLQLFLSFLGETMFDIYDAETSTGYAVYGYIISLLYTVVATVVLANFLIALISDRFKSEELEAQSQLQHAKLVVRFRRMVEQDSLGAPFSLPMMLLTWLLPSRTATTPAQAMRGGVAPVGRAALPYLIFALCVSPVCMAALAPVMLVGMFTFWPEALLSRRSRPAVDMTDRLRNELPATDASPPERRPLMYALYAFSRLLWLAMEKSQALPRPRFLPQPSLRLSRPRLADLDRAGLTPAKVVCLVLMAVVVVLVFGIPPFLAVFGFLIAFTLVFAVSLALKIWAEVTAQQALAVLRGWRFKDAAQVPQPSEPQPQQSEPHSKHQPEPQPSPLWSRKTLEDALVKAGFDKGVMDAATQALMDFERTWAPAPPPEGKAAAPPSSHVSAPTTPSEFTAIDVRAGVPAAGGSVRPNASRAALEAAGDAGGRPSGGEEADEAGRQRDSASSMAPSGPARPPVGGG</sequence>
<feature type="transmembrane region" description="Helical" evidence="9">
    <location>
        <begin position="363"/>
        <end position="386"/>
    </location>
</feature>
<dbReference type="EMBL" id="JAEHOE010000152">
    <property type="protein sequence ID" value="KAG2484324.1"/>
    <property type="molecule type" value="Genomic_DNA"/>
</dbReference>
<feature type="transmembrane region" description="Helical" evidence="9">
    <location>
        <begin position="595"/>
        <end position="614"/>
    </location>
</feature>
<feature type="region of interest" description="Disordered" evidence="8">
    <location>
        <begin position="699"/>
        <end position="794"/>
    </location>
</feature>
<feature type="transmembrane region" description="Helical" evidence="9">
    <location>
        <begin position="568"/>
        <end position="589"/>
    </location>
</feature>
<evidence type="ECO:0000256" key="7">
    <source>
        <dbReference type="ARBA" id="ARBA00023303"/>
    </source>
</evidence>
<evidence type="ECO:0000256" key="6">
    <source>
        <dbReference type="ARBA" id="ARBA00023136"/>
    </source>
</evidence>
<dbReference type="Proteomes" id="UP000612055">
    <property type="component" value="Unassembled WGS sequence"/>
</dbReference>
<keyword evidence="6 9" id="KW-0472">Membrane</keyword>
<evidence type="ECO:0000256" key="9">
    <source>
        <dbReference type="SAM" id="Phobius"/>
    </source>
</evidence>
<name>A0A835XQK5_9CHLO</name>
<dbReference type="InterPro" id="IPR005821">
    <property type="entry name" value="Ion_trans_dom"/>
</dbReference>
<keyword evidence="7" id="KW-0407">Ion channel</keyword>
<keyword evidence="3 9" id="KW-0812">Transmembrane</keyword>